<organism evidence="1 2">
    <name type="scientific">Aspergillus wentii DTO 134E9</name>
    <dbReference type="NCBI Taxonomy" id="1073089"/>
    <lineage>
        <taxon>Eukaryota</taxon>
        <taxon>Fungi</taxon>
        <taxon>Dikarya</taxon>
        <taxon>Ascomycota</taxon>
        <taxon>Pezizomycotina</taxon>
        <taxon>Eurotiomycetes</taxon>
        <taxon>Eurotiomycetidae</taxon>
        <taxon>Eurotiales</taxon>
        <taxon>Aspergillaceae</taxon>
        <taxon>Aspergillus</taxon>
        <taxon>Aspergillus subgen. Cremei</taxon>
    </lineage>
</organism>
<evidence type="ECO:0000313" key="2">
    <source>
        <dbReference type="Proteomes" id="UP000184383"/>
    </source>
</evidence>
<accession>A0A1L9S3I6</accession>
<dbReference type="VEuPathDB" id="FungiDB:ASPWEDRAFT_283835"/>
<sequence length="102" mass="11846">MHWTAMRNIHLAVQWVEFKWIASRISPPMPIPCLFCLYIVYLAHASQIIAINFNIVAVDAKPPYELGAWQSVLTDAWTTIKDRNQEDVAHWNGFQLHDVRKS</sequence>
<gene>
    <name evidence="1" type="ORF">ASPWEDRAFT_283835</name>
</gene>
<dbReference type="Proteomes" id="UP000184383">
    <property type="component" value="Unassembled WGS sequence"/>
</dbReference>
<protein>
    <submittedName>
        <fullName evidence="1">Uncharacterized protein</fullName>
    </submittedName>
</protein>
<dbReference type="GeneID" id="63748976"/>
<name>A0A1L9S3I6_ASPWE</name>
<evidence type="ECO:0000313" key="1">
    <source>
        <dbReference type="EMBL" id="OJJ41717.1"/>
    </source>
</evidence>
<dbReference type="AlphaFoldDB" id="A0A1L9S3I6"/>
<proteinExistence type="predicted"/>
<keyword evidence="2" id="KW-1185">Reference proteome</keyword>
<dbReference type="EMBL" id="KV878209">
    <property type="protein sequence ID" value="OJJ41717.1"/>
    <property type="molecule type" value="Genomic_DNA"/>
</dbReference>
<dbReference type="RefSeq" id="XP_040695393.1">
    <property type="nucleotide sequence ID" value="XM_040833128.1"/>
</dbReference>
<reference evidence="2" key="1">
    <citation type="journal article" date="2017" name="Genome Biol.">
        <title>Comparative genomics reveals high biological diversity and specific adaptations in the industrially and medically important fungal genus Aspergillus.</title>
        <authorList>
            <person name="de Vries R.P."/>
            <person name="Riley R."/>
            <person name="Wiebenga A."/>
            <person name="Aguilar-Osorio G."/>
            <person name="Amillis S."/>
            <person name="Uchima C.A."/>
            <person name="Anderluh G."/>
            <person name="Asadollahi M."/>
            <person name="Askin M."/>
            <person name="Barry K."/>
            <person name="Battaglia E."/>
            <person name="Bayram O."/>
            <person name="Benocci T."/>
            <person name="Braus-Stromeyer S.A."/>
            <person name="Caldana C."/>
            <person name="Canovas D."/>
            <person name="Cerqueira G.C."/>
            <person name="Chen F."/>
            <person name="Chen W."/>
            <person name="Choi C."/>
            <person name="Clum A."/>
            <person name="Dos Santos R.A."/>
            <person name="Damasio A.R."/>
            <person name="Diallinas G."/>
            <person name="Emri T."/>
            <person name="Fekete E."/>
            <person name="Flipphi M."/>
            <person name="Freyberg S."/>
            <person name="Gallo A."/>
            <person name="Gournas C."/>
            <person name="Habgood R."/>
            <person name="Hainaut M."/>
            <person name="Harispe M.L."/>
            <person name="Henrissat B."/>
            <person name="Hilden K.S."/>
            <person name="Hope R."/>
            <person name="Hossain A."/>
            <person name="Karabika E."/>
            <person name="Karaffa L."/>
            <person name="Karanyi Z."/>
            <person name="Krasevec N."/>
            <person name="Kuo A."/>
            <person name="Kusch H."/>
            <person name="LaButti K."/>
            <person name="Lagendijk E.L."/>
            <person name="Lapidus A."/>
            <person name="Levasseur A."/>
            <person name="Lindquist E."/>
            <person name="Lipzen A."/>
            <person name="Logrieco A.F."/>
            <person name="MacCabe A."/>
            <person name="Maekelae M.R."/>
            <person name="Malavazi I."/>
            <person name="Melin P."/>
            <person name="Meyer V."/>
            <person name="Mielnichuk N."/>
            <person name="Miskei M."/>
            <person name="Molnar A.P."/>
            <person name="Mule G."/>
            <person name="Ngan C.Y."/>
            <person name="Orejas M."/>
            <person name="Orosz E."/>
            <person name="Ouedraogo J.P."/>
            <person name="Overkamp K.M."/>
            <person name="Park H.-S."/>
            <person name="Perrone G."/>
            <person name="Piumi F."/>
            <person name="Punt P.J."/>
            <person name="Ram A.F."/>
            <person name="Ramon A."/>
            <person name="Rauscher S."/>
            <person name="Record E."/>
            <person name="Riano-Pachon D.M."/>
            <person name="Robert V."/>
            <person name="Roehrig J."/>
            <person name="Ruller R."/>
            <person name="Salamov A."/>
            <person name="Salih N.S."/>
            <person name="Samson R.A."/>
            <person name="Sandor E."/>
            <person name="Sanguinetti M."/>
            <person name="Schuetze T."/>
            <person name="Sepcic K."/>
            <person name="Shelest E."/>
            <person name="Sherlock G."/>
            <person name="Sophianopoulou V."/>
            <person name="Squina F.M."/>
            <person name="Sun H."/>
            <person name="Susca A."/>
            <person name="Todd R.B."/>
            <person name="Tsang A."/>
            <person name="Unkles S.E."/>
            <person name="van de Wiele N."/>
            <person name="van Rossen-Uffink D."/>
            <person name="Oliveira J.V."/>
            <person name="Vesth T.C."/>
            <person name="Visser J."/>
            <person name="Yu J.-H."/>
            <person name="Zhou M."/>
            <person name="Andersen M.R."/>
            <person name="Archer D.B."/>
            <person name="Baker S.E."/>
            <person name="Benoit I."/>
            <person name="Brakhage A.A."/>
            <person name="Braus G.H."/>
            <person name="Fischer R."/>
            <person name="Frisvad J.C."/>
            <person name="Goldman G.H."/>
            <person name="Houbraken J."/>
            <person name="Oakley B."/>
            <person name="Pocsi I."/>
            <person name="Scazzocchio C."/>
            <person name="Seiboth B."/>
            <person name="vanKuyk P.A."/>
            <person name="Wortman J."/>
            <person name="Dyer P.S."/>
            <person name="Grigoriev I.V."/>
        </authorList>
    </citation>
    <scope>NUCLEOTIDE SEQUENCE [LARGE SCALE GENOMIC DNA]</scope>
    <source>
        <strain evidence="2">DTO 134E9</strain>
    </source>
</reference>